<evidence type="ECO:0008006" key="4">
    <source>
        <dbReference type="Google" id="ProtNLM"/>
    </source>
</evidence>
<evidence type="ECO:0000313" key="3">
    <source>
        <dbReference type="Proteomes" id="UP001596976"/>
    </source>
</evidence>
<proteinExistence type="predicted"/>
<comment type="caution">
    <text evidence="2">The sequence shown here is derived from an EMBL/GenBank/DDBJ whole genome shotgun (WGS) entry which is preliminary data.</text>
</comment>
<accession>A0ABW3H1M4</accession>
<keyword evidence="1" id="KW-0175">Coiled coil</keyword>
<dbReference type="RefSeq" id="WP_381013236.1">
    <property type="nucleotide sequence ID" value="NZ_JBHTJF010000035.1"/>
</dbReference>
<dbReference type="Proteomes" id="UP001596976">
    <property type="component" value="Unassembled WGS sequence"/>
</dbReference>
<reference evidence="3" key="1">
    <citation type="journal article" date="2019" name="Int. J. Syst. Evol. Microbiol.">
        <title>The Global Catalogue of Microorganisms (GCM) 10K type strain sequencing project: providing services to taxonomists for standard genome sequencing and annotation.</title>
        <authorList>
            <consortium name="The Broad Institute Genomics Platform"/>
            <consortium name="The Broad Institute Genome Sequencing Center for Infectious Disease"/>
            <person name="Wu L."/>
            <person name="Ma J."/>
        </authorList>
    </citation>
    <scope>NUCLEOTIDE SEQUENCE [LARGE SCALE GENOMIC DNA]</scope>
    <source>
        <strain evidence="3">CCUG 63563</strain>
    </source>
</reference>
<feature type="coiled-coil region" evidence="1">
    <location>
        <begin position="289"/>
        <end position="462"/>
    </location>
</feature>
<organism evidence="2 3">
    <name type="scientific">Savagea faecisuis</name>
    <dbReference type="NCBI Taxonomy" id="1274803"/>
    <lineage>
        <taxon>Bacteria</taxon>
        <taxon>Bacillati</taxon>
        <taxon>Bacillota</taxon>
        <taxon>Bacilli</taxon>
        <taxon>Bacillales</taxon>
        <taxon>Caryophanaceae</taxon>
        <taxon>Savagea</taxon>
    </lineage>
</organism>
<feature type="coiled-coil region" evidence="1">
    <location>
        <begin position="489"/>
        <end position="607"/>
    </location>
</feature>
<dbReference type="EMBL" id="JBHTJF010000035">
    <property type="protein sequence ID" value="MFD0944205.1"/>
    <property type="molecule type" value="Genomic_DNA"/>
</dbReference>
<name>A0ABW3H1M4_9BACL</name>
<evidence type="ECO:0000313" key="2">
    <source>
        <dbReference type="EMBL" id="MFD0944205.1"/>
    </source>
</evidence>
<keyword evidence="3" id="KW-1185">Reference proteome</keyword>
<sequence>MPTIRKIRFSNVQFSNGDKRYYDETFHFEDQNSIILLENGGGKTVFIQTALQAIIPHSSLGDRTIKETLYLENGPAHIAIEWTVNNHPKRSVVTAVTLYRKNNAIESLRYVYEYGEQDEHRIENIPFLLGEGQERYVATKEQMLQYYQNIVKTSPARGKLFLKTLKQYREYLEETYAIMRKEWENISMMNSTEGGIEKVFENCKTTQELFDRLLIPSVEQANVHFEKKEFVDQFESQRKSLRKSKELAEQIKSYKKIDEQLNEYVTQYAHYDEAAKRYYDKKVETVLYYTYLENQKKKSIKEIEKIKERIKGIEEEQREGEALKKRIQIYELQESLTEEQEQYQKCEQKLYEIEEQLKEHEHQKYALLYAKNHAAAREAEQLIREAEEQMRREDEQFDMEQLTEQLQQLEGQLLFLLEREYHMYEEKRQQLNKQLTQTQKERKQFEREFRTATAQLQTINNEKTASEVREEKELEEAKRLKKGLVAHPNDKVEQLLKEWKARLTTLANQIHEMEQERQQIEKEQTANNDRLEEINRAYQTLQLNQTSTNEQLNMLEREEAKLKEQLQTVIVHIPVEEKIYQKEQTIREQLQNKIQVLEKNKRECLMEERRVLRQIDDYEEQELFFADAYVAKKLEQWSSRFSSIQTGTQFVNYLSSPSEQTSDYPFWANCLITIEQERDQLKYELNLIEQQLTIPIIVLSRAEAMQIYKGEVEVPKEWTIPSSWRTHIQREQFEEWKHTAREAANNVIMKREQIEQNIEKHKRVDHEFQNFLEKYPYEQYEQLKRAQFEQQQKMQQLHDERIQMIEDKEKLERELENHHMRLYHSKEESRTLAEQKIPKATDYMRAMKRAQFYHDQLEQLTENLKRQEQEVKEIEQKREQVINHMQAIETDLQKLEYVIQHEIETHPIYKRKDELVPRMTSNSEKVISEKIKAIDNRRNQISQNIQVYEQKIAYERKNYEQALVALNQILEQCPEVRRDLPVYKNIKRQIEMEQERIRVKTIEKEEKMQESRTILEKIRGIEGQLSVHIDSYEGNVPKQTESIARLKEKYETTMQRLQEQLVYEEQLLSQEEEQYEKMQRAYEEMQRFYYAHELNKITLHCKMKCNS</sequence>
<evidence type="ECO:0000256" key="1">
    <source>
        <dbReference type="SAM" id="Coils"/>
    </source>
</evidence>
<feature type="coiled-coil region" evidence="1">
    <location>
        <begin position="1040"/>
        <end position="1088"/>
    </location>
</feature>
<gene>
    <name evidence="2" type="ORF">ACFQ0V_10675</name>
</gene>
<protein>
    <recommendedName>
        <fullName evidence="4">Rad50/SbcC-type AAA domain-containing protein</fullName>
    </recommendedName>
</protein>
<feature type="coiled-coil region" evidence="1">
    <location>
        <begin position="744"/>
        <end position="891"/>
    </location>
</feature>